<reference evidence="1 2" key="1">
    <citation type="submission" date="2019-01" db="EMBL/GenBank/DDBJ databases">
        <title>Litorilituus lipolytica sp. nov., isolated from intertidal sand of the Yellow Sea in China.</title>
        <authorList>
            <person name="Liu A."/>
        </authorList>
    </citation>
    <scope>NUCLEOTIDE SEQUENCE [LARGE SCALE GENOMIC DNA]</scope>
    <source>
        <strain evidence="1 2">RZ04</strain>
    </source>
</reference>
<accession>A0A502KNS8</accession>
<dbReference type="AlphaFoldDB" id="A0A502KNS8"/>
<dbReference type="OrthoDB" id="9817253at2"/>
<proteinExistence type="predicted"/>
<evidence type="ECO:0000313" key="2">
    <source>
        <dbReference type="Proteomes" id="UP000315303"/>
    </source>
</evidence>
<gene>
    <name evidence="1" type="ORF">EPA86_13825</name>
</gene>
<sequence>MEQVLLEYFCSDDEWTEEQREELPEVILSGDFEYPEQHYLMPVSESELDIEQLIKVIKDWEQAVNCTVDWALQGQSSRAAIHLIKVLTPLNKMVELNPVKHNATALIHEPNLKLPRDARNDFVRKPTVLHLALLTIALNHHIDDETLAPLFEEKLLSVMQLGLSGGGRSPEDLLLWAIQILSVAGTFTLIKERFAKEKYLNWIYKLTEHCKSIKARNTDALHPMSVGYVNTNGKNLASFGIDNLTKNMEPMARLKFHHERLTGYEKSVQRELLLQLISEEYKSKIFDLAKNFVSENKEQLLESAEEHRPKYQVFSTKRNKVYLKPILASKITDFESLLPSLFEKIPAGRFYSIKQHIEEAKAFLKHQDFIGMGCGFFDWQNLFENAPKHTKIYIRHVAMEQNCDLGIYLQLVVS</sequence>
<comment type="caution">
    <text evidence="1">The sequence shown here is derived from an EMBL/GenBank/DDBJ whole genome shotgun (WGS) entry which is preliminary data.</text>
</comment>
<name>A0A502KNS8_9GAMM</name>
<evidence type="ECO:0000313" key="1">
    <source>
        <dbReference type="EMBL" id="TPH13268.1"/>
    </source>
</evidence>
<dbReference type="RefSeq" id="WP_140604594.1">
    <property type="nucleotide sequence ID" value="NZ_SAWY01000036.1"/>
</dbReference>
<organism evidence="1 2">
    <name type="scientific">Litorilituus lipolyticus</name>
    <dbReference type="NCBI Taxonomy" id="2491017"/>
    <lineage>
        <taxon>Bacteria</taxon>
        <taxon>Pseudomonadati</taxon>
        <taxon>Pseudomonadota</taxon>
        <taxon>Gammaproteobacteria</taxon>
        <taxon>Alteromonadales</taxon>
        <taxon>Colwelliaceae</taxon>
        <taxon>Litorilituus</taxon>
    </lineage>
</organism>
<dbReference type="EMBL" id="SAWY01000036">
    <property type="protein sequence ID" value="TPH13268.1"/>
    <property type="molecule type" value="Genomic_DNA"/>
</dbReference>
<protein>
    <submittedName>
        <fullName evidence="1">Uncharacterized protein</fullName>
    </submittedName>
</protein>
<keyword evidence="2" id="KW-1185">Reference proteome</keyword>
<dbReference type="Proteomes" id="UP000315303">
    <property type="component" value="Unassembled WGS sequence"/>
</dbReference>